<dbReference type="RefSeq" id="WP_413271811.1">
    <property type="nucleotide sequence ID" value="NZ_JBHFNQ010000137.1"/>
</dbReference>
<gene>
    <name evidence="5" type="ORF">ACE1CC_18010</name>
</gene>
<dbReference type="GO" id="GO:0008168">
    <property type="term" value="F:methyltransferase activity"/>
    <property type="evidence" value="ECO:0007669"/>
    <property type="project" value="UniProtKB-KW"/>
</dbReference>
<evidence type="ECO:0000256" key="3">
    <source>
        <dbReference type="PROSITE-ProRule" id="PRU00339"/>
    </source>
</evidence>
<dbReference type="Proteomes" id="UP001576774">
    <property type="component" value="Unassembled WGS sequence"/>
</dbReference>
<sequence>MSLNELQQQATNCLRENQYSEAIAIYEQCIQLHPGELFNYWYLGLALLLQGNEEEAQLTWLSVMLEPDSPEVNQKLGELINILETEAFYYDDSGNLTAAERIYWQILQQQPEHFYAYCNLGNIRTRQGDFAEAIAFYQQAIEINSHSAETFYKIANCYENKGDFFSALNYYYASLIREPENLTYRQGFLECFKYIPFDAISPELLQEIEKSFTIPGIDYQSILPVTINALQLDAEFQQVLNWAVNHQIDTLTLAYQQLRLQQIFHNSLFQAILQHTVIVGSEWEIFLTLIRRNILLDWQSEIPAKAVEIPFLLALASQCFNNEYIYAVSTAESQELINLKSDLDTRLKNNQITLSDEFIAKLATFSMYQPLHTLDGVWELLKIPENNWIFPIKTLIKSQLKDYQEEQEIKTTIKCITNQFDGVSLAVKTQYEENPYPRWLSVNLNFPQNLSSYLGYLLPQVKLPEFTEKPIKILEAGCGTGRQAIGWASLLNDPEILAIDLSASSIAYAIRKARELGIFNISFQQGDILGLSNLDRRFPIIISTGVLHHLENPVSGWKILVDLLQPLGLMKIGLYSQKARIAVNAAREFIQSQGLQNTAADMRKGRQELLQLPPDHPAKEVTEYRDFYNLSDCRDLLFHVQEHQFTLPRVADILADLGLKFVGFEFRNPQIKNNYQEMFPEDSAMTNLLFWDKFEETYPSTFGGMYNFWCQKI</sequence>
<keyword evidence="5" id="KW-0489">Methyltransferase</keyword>
<comment type="caution">
    <text evidence="5">The sequence shown here is derived from an EMBL/GenBank/DDBJ whole genome shotgun (WGS) entry which is preliminary data.</text>
</comment>
<dbReference type="InterPro" id="IPR019734">
    <property type="entry name" value="TPR_rpt"/>
</dbReference>
<dbReference type="CDD" id="cd02440">
    <property type="entry name" value="AdoMet_MTases"/>
    <property type="match status" value="1"/>
</dbReference>
<keyword evidence="5" id="KW-0808">Transferase</keyword>
<dbReference type="Pfam" id="PF00515">
    <property type="entry name" value="TPR_1"/>
    <property type="match status" value="1"/>
</dbReference>
<evidence type="ECO:0000259" key="4">
    <source>
        <dbReference type="Pfam" id="PF13847"/>
    </source>
</evidence>
<dbReference type="Gene3D" id="3.40.50.150">
    <property type="entry name" value="Vaccinia Virus protein VP39"/>
    <property type="match status" value="1"/>
</dbReference>
<dbReference type="SUPFAM" id="SSF53335">
    <property type="entry name" value="S-adenosyl-L-methionine-dependent methyltransferases"/>
    <property type="match status" value="1"/>
</dbReference>
<dbReference type="PROSITE" id="PS50293">
    <property type="entry name" value="TPR_REGION"/>
    <property type="match status" value="1"/>
</dbReference>
<feature type="repeat" description="TPR" evidence="3">
    <location>
        <begin position="148"/>
        <end position="181"/>
    </location>
</feature>
<accession>A0ABV4X7H8</accession>
<dbReference type="EMBL" id="JBHFNQ010000137">
    <property type="protein sequence ID" value="MFB2878749.1"/>
    <property type="molecule type" value="Genomic_DNA"/>
</dbReference>
<evidence type="ECO:0000256" key="1">
    <source>
        <dbReference type="ARBA" id="ARBA00022737"/>
    </source>
</evidence>
<dbReference type="InterPro" id="IPR025714">
    <property type="entry name" value="Methyltranfer_dom"/>
</dbReference>
<dbReference type="PROSITE" id="PS50005">
    <property type="entry name" value="TPR"/>
    <property type="match status" value="2"/>
</dbReference>
<evidence type="ECO:0000313" key="5">
    <source>
        <dbReference type="EMBL" id="MFB2878749.1"/>
    </source>
</evidence>
<keyword evidence="1" id="KW-0677">Repeat</keyword>
<evidence type="ECO:0000313" key="6">
    <source>
        <dbReference type="Proteomes" id="UP001576774"/>
    </source>
</evidence>
<dbReference type="PANTHER" id="PTHR45586:SF1">
    <property type="entry name" value="LIPOPOLYSACCHARIDE ASSEMBLY PROTEIN B"/>
    <property type="match status" value="1"/>
</dbReference>
<keyword evidence="6" id="KW-1185">Reference proteome</keyword>
<dbReference type="InterPro" id="IPR011990">
    <property type="entry name" value="TPR-like_helical_dom_sf"/>
</dbReference>
<proteinExistence type="predicted"/>
<protein>
    <submittedName>
        <fullName evidence="5">Methyltransferase domain-containing protein</fullName>
    </submittedName>
</protein>
<evidence type="ECO:0000256" key="2">
    <source>
        <dbReference type="ARBA" id="ARBA00022803"/>
    </source>
</evidence>
<dbReference type="GO" id="GO:0032259">
    <property type="term" value="P:methylation"/>
    <property type="evidence" value="ECO:0007669"/>
    <property type="project" value="UniProtKB-KW"/>
</dbReference>
<organism evidence="5 6">
    <name type="scientific">Floridaenema aerugineum BLCC-F46</name>
    <dbReference type="NCBI Taxonomy" id="3153654"/>
    <lineage>
        <taxon>Bacteria</taxon>
        <taxon>Bacillati</taxon>
        <taxon>Cyanobacteriota</taxon>
        <taxon>Cyanophyceae</taxon>
        <taxon>Oscillatoriophycideae</taxon>
        <taxon>Aerosakkonematales</taxon>
        <taxon>Aerosakkonemataceae</taxon>
        <taxon>Floridanema</taxon>
        <taxon>Floridanema aerugineum</taxon>
    </lineage>
</organism>
<dbReference type="InterPro" id="IPR029063">
    <property type="entry name" value="SAM-dependent_MTases_sf"/>
</dbReference>
<reference evidence="5 6" key="1">
    <citation type="submission" date="2024-09" db="EMBL/GenBank/DDBJ databases">
        <title>Floridaenema gen nov. (Aerosakkonemataceae, Aerosakkonematales ord. nov., Cyanobacteria) from benthic tropical and subtropical fresh waters, with the description of four new species.</title>
        <authorList>
            <person name="Moretto J.A."/>
            <person name="Berthold D.E."/>
            <person name="Lefler F.W."/>
            <person name="Huang I.-S."/>
            <person name="Laughinghouse H. IV."/>
        </authorList>
    </citation>
    <scope>NUCLEOTIDE SEQUENCE [LARGE SCALE GENOMIC DNA]</scope>
    <source>
        <strain evidence="5 6">BLCC-F46</strain>
    </source>
</reference>
<dbReference type="SMART" id="SM00028">
    <property type="entry name" value="TPR"/>
    <property type="match status" value="4"/>
</dbReference>
<feature type="domain" description="Methyltransferase" evidence="4">
    <location>
        <begin position="470"/>
        <end position="576"/>
    </location>
</feature>
<dbReference type="PANTHER" id="PTHR45586">
    <property type="entry name" value="TPR REPEAT-CONTAINING PROTEIN PA4667"/>
    <property type="match status" value="1"/>
</dbReference>
<dbReference type="Pfam" id="PF13847">
    <property type="entry name" value="Methyltransf_31"/>
    <property type="match status" value="1"/>
</dbReference>
<dbReference type="InterPro" id="IPR051012">
    <property type="entry name" value="CellSynth/LPSAsmb/PSIAsmb"/>
</dbReference>
<dbReference type="Gene3D" id="1.25.40.10">
    <property type="entry name" value="Tetratricopeptide repeat domain"/>
    <property type="match status" value="2"/>
</dbReference>
<feature type="repeat" description="TPR" evidence="3">
    <location>
        <begin position="114"/>
        <end position="147"/>
    </location>
</feature>
<name>A0ABV4X7H8_9CYAN</name>
<dbReference type="SUPFAM" id="SSF48452">
    <property type="entry name" value="TPR-like"/>
    <property type="match status" value="1"/>
</dbReference>
<keyword evidence="2 3" id="KW-0802">TPR repeat</keyword>